<evidence type="ECO:0000256" key="8">
    <source>
        <dbReference type="ARBA" id="ARBA00023012"/>
    </source>
</evidence>
<feature type="transmembrane region" description="Helical" evidence="9">
    <location>
        <begin position="6"/>
        <end position="28"/>
    </location>
</feature>
<evidence type="ECO:0000256" key="5">
    <source>
        <dbReference type="ARBA" id="ARBA00022741"/>
    </source>
</evidence>
<evidence type="ECO:0000256" key="2">
    <source>
        <dbReference type="ARBA" id="ARBA00012438"/>
    </source>
</evidence>
<dbReference type="CDD" id="cd16917">
    <property type="entry name" value="HATPase_UhpB-NarQ-NarX-like"/>
    <property type="match status" value="1"/>
</dbReference>
<dbReference type="PANTHER" id="PTHR24421:SF10">
    <property type="entry name" value="NITRATE_NITRITE SENSOR PROTEIN NARQ"/>
    <property type="match status" value="1"/>
</dbReference>
<dbReference type="SMART" id="SM00387">
    <property type="entry name" value="HATPase_c"/>
    <property type="match status" value="1"/>
</dbReference>
<keyword evidence="3" id="KW-0597">Phosphoprotein</keyword>
<dbReference type="Gene3D" id="3.30.565.10">
    <property type="entry name" value="Histidine kinase-like ATPase, C-terminal domain"/>
    <property type="match status" value="1"/>
</dbReference>
<dbReference type="GO" id="GO:0005524">
    <property type="term" value="F:ATP binding"/>
    <property type="evidence" value="ECO:0007669"/>
    <property type="project" value="UniProtKB-KW"/>
</dbReference>
<dbReference type="Proteomes" id="UP000198636">
    <property type="component" value="Unassembled WGS sequence"/>
</dbReference>
<dbReference type="GO" id="GO:0000155">
    <property type="term" value="F:phosphorelay sensor kinase activity"/>
    <property type="evidence" value="ECO:0007669"/>
    <property type="project" value="InterPro"/>
</dbReference>
<organism evidence="11 12">
    <name type="scientific">Alkaliphilus peptidifermentans DSM 18978</name>
    <dbReference type="NCBI Taxonomy" id="1120976"/>
    <lineage>
        <taxon>Bacteria</taxon>
        <taxon>Bacillati</taxon>
        <taxon>Bacillota</taxon>
        <taxon>Clostridia</taxon>
        <taxon>Peptostreptococcales</taxon>
        <taxon>Natronincolaceae</taxon>
        <taxon>Alkaliphilus</taxon>
    </lineage>
</organism>
<dbReference type="Gene3D" id="1.20.5.1930">
    <property type="match status" value="1"/>
</dbReference>
<keyword evidence="9" id="KW-0812">Transmembrane</keyword>
<feature type="transmembrane region" description="Helical" evidence="9">
    <location>
        <begin position="40"/>
        <end position="62"/>
    </location>
</feature>
<dbReference type="AlphaFoldDB" id="A0A1G5K0J1"/>
<dbReference type="InterPro" id="IPR036890">
    <property type="entry name" value="HATPase_C_sf"/>
</dbReference>
<dbReference type="Pfam" id="PF02518">
    <property type="entry name" value="HATPase_c"/>
    <property type="match status" value="1"/>
</dbReference>
<gene>
    <name evidence="11" type="ORF">SAMN03080606_03144</name>
</gene>
<evidence type="ECO:0000256" key="1">
    <source>
        <dbReference type="ARBA" id="ARBA00000085"/>
    </source>
</evidence>
<dbReference type="EMBL" id="FMUS01000022">
    <property type="protein sequence ID" value="SCY93620.1"/>
    <property type="molecule type" value="Genomic_DNA"/>
</dbReference>
<dbReference type="PANTHER" id="PTHR24421">
    <property type="entry name" value="NITRATE/NITRITE SENSOR PROTEIN NARX-RELATED"/>
    <property type="match status" value="1"/>
</dbReference>
<keyword evidence="7" id="KW-0067">ATP-binding</keyword>
<keyword evidence="9" id="KW-0472">Membrane</keyword>
<keyword evidence="12" id="KW-1185">Reference proteome</keyword>
<keyword evidence="4" id="KW-0808">Transferase</keyword>
<evidence type="ECO:0000256" key="4">
    <source>
        <dbReference type="ARBA" id="ARBA00022679"/>
    </source>
</evidence>
<evidence type="ECO:0000313" key="11">
    <source>
        <dbReference type="EMBL" id="SCY93620.1"/>
    </source>
</evidence>
<sequence length="471" mass="54128">MKLTSENAYIVIFFIYGLAFFSMGLLALQQKKTKHSVLPLLNVIRYLGLFGLIHGITEWVIMLRIAQLYQEYDIYLFGLQILLNSISFVYLFIFGLALLEYDGKIKKLIKYLPIGIFIIWLIAVLISMMVGQNNYYFWFSFFSAQSRYFLGLPSTIVTALALYQNSKTLDALKLNKISLNYKFMTVLFVVYGILAGILVRKKDFFPANILNNELFIRIFGIPVELGRGITAVAITFFFIKAIDIFRWETDERITKLSQQQLVNDERRRLAREIHDGIIQNLFATGLQIENLIESESDAKKDDLKEIKTNLNSIIEQVRSFMGKMVTKKIEIEDLRQNLEVLINQFIKNSNLNIKFNYLITNVVLGHLTSEKLTNIYYIVQEALYNVVKHAEATSVSITLETNLKSVNVIIEDNGKGFDINHTRSNENTNYGLISIQERAELINGILNIKSDSKGTTIILLVPWEEGEINEN</sequence>
<keyword evidence="5" id="KW-0547">Nucleotide-binding</keyword>
<feature type="transmembrane region" description="Helical" evidence="9">
    <location>
        <begin position="111"/>
        <end position="130"/>
    </location>
</feature>
<evidence type="ECO:0000256" key="3">
    <source>
        <dbReference type="ARBA" id="ARBA00022553"/>
    </source>
</evidence>
<name>A0A1G5K0J1_9FIRM</name>
<keyword evidence="6 11" id="KW-0418">Kinase</keyword>
<evidence type="ECO:0000259" key="10">
    <source>
        <dbReference type="SMART" id="SM00387"/>
    </source>
</evidence>
<evidence type="ECO:0000256" key="7">
    <source>
        <dbReference type="ARBA" id="ARBA00022840"/>
    </source>
</evidence>
<dbReference type="EC" id="2.7.13.3" evidence="2"/>
<dbReference type="InterPro" id="IPR011712">
    <property type="entry name" value="Sig_transdc_His_kin_sub3_dim/P"/>
</dbReference>
<evidence type="ECO:0000256" key="9">
    <source>
        <dbReference type="SAM" id="Phobius"/>
    </source>
</evidence>
<dbReference type="InterPro" id="IPR050482">
    <property type="entry name" value="Sensor_HK_TwoCompSys"/>
</dbReference>
<dbReference type="SUPFAM" id="SSF55874">
    <property type="entry name" value="ATPase domain of HSP90 chaperone/DNA topoisomerase II/histidine kinase"/>
    <property type="match status" value="1"/>
</dbReference>
<evidence type="ECO:0000256" key="6">
    <source>
        <dbReference type="ARBA" id="ARBA00022777"/>
    </source>
</evidence>
<dbReference type="GO" id="GO:0016020">
    <property type="term" value="C:membrane"/>
    <property type="evidence" value="ECO:0007669"/>
    <property type="project" value="InterPro"/>
</dbReference>
<dbReference type="STRING" id="1120976.SAMN03080606_03144"/>
<feature type="transmembrane region" description="Helical" evidence="9">
    <location>
        <begin position="74"/>
        <end position="99"/>
    </location>
</feature>
<feature type="transmembrane region" description="Helical" evidence="9">
    <location>
        <begin position="183"/>
        <end position="199"/>
    </location>
</feature>
<dbReference type="Pfam" id="PF07730">
    <property type="entry name" value="HisKA_3"/>
    <property type="match status" value="1"/>
</dbReference>
<dbReference type="OrthoDB" id="9781904at2"/>
<dbReference type="GO" id="GO:0046983">
    <property type="term" value="F:protein dimerization activity"/>
    <property type="evidence" value="ECO:0007669"/>
    <property type="project" value="InterPro"/>
</dbReference>
<reference evidence="11 12" key="1">
    <citation type="submission" date="2016-10" db="EMBL/GenBank/DDBJ databases">
        <authorList>
            <person name="de Groot N.N."/>
        </authorList>
    </citation>
    <scope>NUCLEOTIDE SEQUENCE [LARGE SCALE GENOMIC DNA]</scope>
    <source>
        <strain evidence="11 12">DSM 18978</strain>
    </source>
</reference>
<feature type="domain" description="Histidine kinase/HSP90-like ATPase" evidence="10">
    <location>
        <begin position="370"/>
        <end position="465"/>
    </location>
</feature>
<accession>A0A1G5K0J1</accession>
<keyword evidence="9" id="KW-1133">Transmembrane helix</keyword>
<protein>
    <recommendedName>
        <fullName evidence="2">histidine kinase</fullName>
        <ecNumber evidence="2">2.7.13.3</ecNumber>
    </recommendedName>
</protein>
<comment type="catalytic activity">
    <reaction evidence="1">
        <text>ATP + protein L-histidine = ADP + protein N-phospho-L-histidine.</text>
        <dbReference type="EC" id="2.7.13.3"/>
    </reaction>
</comment>
<dbReference type="InterPro" id="IPR003594">
    <property type="entry name" value="HATPase_dom"/>
</dbReference>
<proteinExistence type="predicted"/>
<feature type="transmembrane region" description="Helical" evidence="9">
    <location>
        <begin position="214"/>
        <end position="239"/>
    </location>
</feature>
<dbReference type="RefSeq" id="WP_091545461.1">
    <property type="nucleotide sequence ID" value="NZ_FMUS01000022.1"/>
</dbReference>
<feature type="transmembrane region" description="Helical" evidence="9">
    <location>
        <begin position="136"/>
        <end position="163"/>
    </location>
</feature>
<evidence type="ECO:0000313" key="12">
    <source>
        <dbReference type="Proteomes" id="UP000198636"/>
    </source>
</evidence>
<keyword evidence="8" id="KW-0902">Two-component regulatory system</keyword>